<dbReference type="EMBL" id="GBRH01269179">
    <property type="protein sequence ID" value="JAD28716.1"/>
    <property type="molecule type" value="Transcribed_RNA"/>
</dbReference>
<evidence type="ECO:0000313" key="1">
    <source>
        <dbReference type="EMBL" id="JAD28716.1"/>
    </source>
</evidence>
<reference evidence="1" key="2">
    <citation type="journal article" date="2015" name="Data Brief">
        <title>Shoot transcriptome of the giant reed, Arundo donax.</title>
        <authorList>
            <person name="Barrero R.A."/>
            <person name="Guerrero F.D."/>
            <person name="Moolhuijzen P."/>
            <person name="Goolsby J.A."/>
            <person name="Tidwell J."/>
            <person name="Bellgard S.E."/>
            <person name="Bellgard M.I."/>
        </authorList>
    </citation>
    <scope>NUCLEOTIDE SEQUENCE</scope>
    <source>
        <tissue evidence="1">Shoot tissue taken approximately 20 cm above the soil surface</tissue>
    </source>
</reference>
<name>A0A0A8YQQ0_ARUDO</name>
<reference evidence="1" key="1">
    <citation type="submission" date="2014-09" db="EMBL/GenBank/DDBJ databases">
        <authorList>
            <person name="Magalhaes I.L.F."/>
            <person name="Oliveira U."/>
            <person name="Santos F.R."/>
            <person name="Vidigal T.H.D.A."/>
            <person name="Brescovit A.D."/>
            <person name="Santos A.J."/>
        </authorList>
    </citation>
    <scope>NUCLEOTIDE SEQUENCE</scope>
    <source>
        <tissue evidence="1">Shoot tissue taken approximately 20 cm above the soil surface</tissue>
    </source>
</reference>
<accession>A0A0A8YQQ0</accession>
<protein>
    <submittedName>
        <fullName evidence="1">Uncharacterized protein</fullName>
    </submittedName>
</protein>
<proteinExistence type="predicted"/>
<dbReference type="AlphaFoldDB" id="A0A0A8YQQ0"/>
<organism evidence="1">
    <name type="scientific">Arundo donax</name>
    <name type="common">Giant reed</name>
    <name type="synonym">Donax arundinaceus</name>
    <dbReference type="NCBI Taxonomy" id="35708"/>
    <lineage>
        <taxon>Eukaryota</taxon>
        <taxon>Viridiplantae</taxon>
        <taxon>Streptophyta</taxon>
        <taxon>Embryophyta</taxon>
        <taxon>Tracheophyta</taxon>
        <taxon>Spermatophyta</taxon>
        <taxon>Magnoliopsida</taxon>
        <taxon>Liliopsida</taxon>
        <taxon>Poales</taxon>
        <taxon>Poaceae</taxon>
        <taxon>PACMAD clade</taxon>
        <taxon>Arundinoideae</taxon>
        <taxon>Arundineae</taxon>
        <taxon>Arundo</taxon>
    </lineage>
</organism>
<sequence>MHHLPDENFNFKRNFNFPYSRSFLASNPSKR</sequence>